<dbReference type="AlphaFoldDB" id="A0AAP2HRB5"/>
<evidence type="ECO:0000313" key="5">
    <source>
        <dbReference type="Proteomes" id="UP001196915"/>
    </source>
</evidence>
<sequence>MKSIFFHFQGYRDLPDDFVQKNESIWVKPSTDQFCDPQTSAKYARWNIEELELADELGFDGLGINEHHSNGYGYCNSPNLIAAILARRKSDAALVVLGNTLPLYSPAIRTAEEFAMLDGISGGRLVAGFPVGSAMDTVGAYSTPPTHVRPRYWEAHDLITQAWTRTDTPFAFNGKYNKLRYVNIWPKPIQKPHPPIWLAGGGSIETWKYATDHNYTYSYLSFSGHKAGKTLMDGYWQQVEKAGLDDNPFRAGFAQVVVVADSDAEAEKLYLPHIRNFYSKALHVPPHMANPPGFMTKESYEFNVRKVARHGALLGDPAKATWADFTEKHKMVIGGSPERVAAELKEAARNLRVGHMMVLLQIQSMETELTRYNIRMYAEKVLPQLQGLWEKEGYKDHWWPQGATRNQFTGGVAA</sequence>
<dbReference type="Pfam" id="PF00296">
    <property type="entry name" value="Bac_luciferase"/>
    <property type="match status" value="1"/>
</dbReference>
<dbReference type="GO" id="GO:0005829">
    <property type="term" value="C:cytosol"/>
    <property type="evidence" value="ECO:0007669"/>
    <property type="project" value="TreeGrafter"/>
</dbReference>
<proteinExistence type="predicted"/>
<protein>
    <submittedName>
        <fullName evidence="4">LLM class flavin-dependent oxidoreductase</fullName>
    </submittedName>
</protein>
<keyword evidence="1" id="KW-0560">Oxidoreductase</keyword>
<evidence type="ECO:0000259" key="3">
    <source>
        <dbReference type="Pfam" id="PF00296"/>
    </source>
</evidence>
<name>A0AAP2HRB5_9BURK</name>
<evidence type="ECO:0000256" key="1">
    <source>
        <dbReference type="ARBA" id="ARBA00023002"/>
    </source>
</evidence>
<dbReference type="PANTHER" id="PTHR30137:SF8">
    <property type="entry name" value="BLR5498 PROTEIN"/>
    <property type="match status" value="1"/>
</dbReference>
<reference evidence="4" key="1">
    <citation type="submission" date="2021-06" db="EMBL/GenBank/DDBJ databases">
        <title>A collection of bacterial strains from the Burkholderia cepacia Research Laboratory and Repository.</title>
        <authorList>
            <person name="Lipuma J."/>
            <person name="Spilker T."/>
        </authorList>
    </citation>
    <scope>NUCLEOTIDE SEQUENCE</scope>
    <source>
        <strain evidence="4">AU37435</strain>
    </source>
</reference>
<evidence type="ECO:0000313" key="4">
    <source>
        <dbReference type="EMBL" id="MBU9360462.1"/>
    </source>
</evidence>
<dbReference type="RefSeq" id="WP_217084994.1">
    <property type="nucleotide sequence ID" value="NZ_JAHPMX010000029.1"/>
</dbReference>
<dbReference type="InterPro" id="IPR011251">
    <property type="entry name" value="Luciferase-like_dom"/>
</dbReference>
<keyword evidence="2" id="KW-0503">Monooxygenase</keyword>
<dbReference type="GO" id="GO:0004497">
    <property type="term" value="F:monooxygenase activity"/>
    <property type="evidence" value="ECO:0007669"/>
    <property type="project" value="UniProtKB-KW"/>
</dbReference>
<evidence type="ECO:0000256" key="2">
    <source>
        <dbReference type="ARBA" id="ARBA00023033"/>
    </source>
</evidence>
<feature type="domain" description="Luciferase-like" evidence="3">
    <location>
        <begin position="32"/>
        <end position="349"/>
    </location>
</feature>
<gene>
    <name evidence="4" type="ORF">KTE52_29470</name>
</gene>
<dbReference type="EMBL" id="JAHPMX010000029">
    <property type="protein sequence ID" value="MBU9360462.1"/>
    <property type="molecule type" value="Genomic_DNA"/>
</dbReference>
<dbReference type="InterPro" id="IPR050766">
    <property type="entry name" value="Bact_Lucif_Oxidored"/>
</dbReference>
<accession>A0AAP2HRB5</accession>
<organism evidence="4 5">
    <name type="scientific">Burkholderia multivorans</name>
    <dbReference type="NCBI Taxonomy" id="87883"/>
    <lineage>
        <taxon>Bacteria</taxon>
        <taxon>Pseudomonadati</taxon>
        <taxon>Pseudomonadota</taxon>
        <taxon>Betaproteobacteria</taxon>
        <taxon>Burkholderiales</taxon>
        <taxon>Burkholderiaceae</taxon>
        <taxon>Burkholderia</taxon>
        <taxon>Burkholderia cepacia complex</taxon>
    </lineage>
</organism>
<comment type="caution">
    <text evidence="4">The sequence shown here is derived from an EMBL/GenBank/DDBJ whole genome shotgun (WGS) entry which is preliminary data.</text>
</comment>
<dbReference type="PANTHER" id="PTHR30137">
    <property type="entry name" value="LUCIFERASE-LIKE MONOOXYGENASE"/>
    <property type="match status" value="1"/>
</dbReference>
<dbReference type="Proteomes" id="UP001196915">
    <property type="component" value="Unassembled WGS sequence"/>
</dbReference>
<dbReference type="GO" id="GO:0016705">
    <property type="term" value="F:oxidoreductase activity, acting on paired donors, with incorporation or reduction of molecular oxygen"/>
    <property type="evidence" value="ECO:0007669"/>
    <property type="project" value="InterPro"/>
</dbReference>